<name>A0AAU9X134_9CNID</name>
<feature type="region of interest" description="Disordered" evidence="1">
    <location>
        <begin position="2153"/>
        <end position="2199"/>
    </location>
</feature>
<feature type="compositionally biased region" description="Polar residues" evidence="1">
    <location>
        <begin position="2850"/>
        <end position="2860"/>
    </location>
</feature>
<feature type="region of interest" description="Disordered" evidence="1">
    <location>
        <begin position="1787"/>
        <end position="2005"/>
    </location>
</feature>
<feature type="compositionally biased region" description="Basic and acidic residues" evidence="1">
    <location>
        <begin position="3242"/>
        <end position="3264"/>
    </location>
</feature>
<dbReference type="Proteomes" id="UP001159428">
    <property type="component" value="Unassembled WGS sequence"/>
</dbReference>
<feature type="region of interest" description="Disordered" evidence="1">
    <location>
        <begin position="2022"/>
        <end position="2064"/>
    </location>
</feature>
<reference evidence="2 3" key="1">
    <citation type="submission" date="2022-05" db="EMBL/GenBank/DDBJ databases">
        <authorList>
            <consortium name="Genoscope - CEA"/>
            <person name="William W."/>
        </authorList>
    </citation>
    <scope>NUCLEOTIDE SEQUENCE [LARGE SCALE GENOMIC DNA]</scope>
</reference>
<feature type="compositionally biased region" description="Basic and acidic residues" evidence="1">
    <location>
        <begin position="3116"/>
        <end position="3127"/>
    </location>
</feature>
<feature type="compositionally biased region" description="Polar residues" evidence="1">
    <location>
        <begin position="737"/>
        <end position="750"/>
    </location>
</feature>
<feature type="region of interest" description="Disordered" evidence="1">
    <location>
        <begin position="2645"/>
        <end position="2710"/>
    </location>
</feature>
<feature type="region of interest" description="Disordered" evidence="1">
    <location>
        <begin position="2993"/>
        <end position="3168"/>
    </location>
</feature>
<feature type="compositionally biased region" description="Basic residues" evidence="1">
    <location>
        <begin position="1975"/>
        <end position="1986"/>
    </location>
</feature>
<feature type="compositionally biased region" description="Low complexity" evidence="1">
    <location>
        <begin position="1907"/>
        <end position="1922"/>
    </location>
</feature>
<feature type="region of interest" description="Disordered" evidence="1">
    <location>
        <begin position="3242"/>
        <end position="3388"/>
    </location>
</feature>
<sequence>MLLKLDVLSSTTIKRKKPWPTLSWLGKDVGDLYLFDSRRLSQLYLPSGKTRKKIPAIQNYLDDVQGFGISANGFFVAGALNSGKVFIWNKKLGTVKLTAVLDKIRNVQPGTRQTSPRLYISDCGKKVVLLSGFRHIFLWETQNNNDLVNSTGAVGDILRGTWHQIQCGGYVLPHEKDKETAIDGVFFVDPVCGTSFSLSWVFNLGDRIHVTTLHLLWQGKSYTFQEGVSNPQIEEGLDPPFSATWQTFKHSLCNLTPAERVMKSRKAYIARISPDGQVMVLAMNQKFAAHNRVMFYSLSQTAVAVIADLKDCGAKKNVNSHSPIGKSWWIADMAWTRDSLLVLCITRRGSVAVLSKLGEPLEICTEGCSLHTGPSLFLPLHPKITFQKSANGFHSDSSESCTSEKDPLSQRFSVSVHPHLPVVLSSDGYLVTVMQLPSLASYHGIMTSFMRDITRLVPDLDVELQPGTLSRVSSVSRISILQSEVNATRGMASTELLSDAPSENNSSGSSSVVPGYGLATGDQGMSFFGLHDPELDSSPPEYTPGSLDAISRAQSLSIIALALGSACGMNWKQEVGPAMDLTVNVVIKFFQFLLRNSDRIPQSLNSARALSSSPGDLSKRRSPSPVLDSQLSKALLYFRTALEVFQWDATHRNVFSWAFHLTHGIVKEILLLRDSSVVYRVSNSMRVLRLAERLLNLSYSSSSEKVSDLPINRSAQESQVNLGADLKRRQDDVNKAAESQGSTALTGNDDSISNLDAHQRTVCQTHLTGSWLLLYKFTSDVCKKMQKRRTSLFSAQEGETRGSIETQMVELLCKIQEKLQLLDVRIPSDYTTKPENVEDVSAYLDGSFQNLSQEGLQDSLFSRRRSSVQGGTSQEYNPEKSRKYESPYRESTESLNSPARLYTTGSPSGNVTEQDSKTLLSILYIQLQQYDLRSALDLAYSLLEPSLSCDEFQNSAHFSLLPSAPSSFQRSSHHPNSNQLMEVLLQNYPVARVADNRGIKVVQTLARFMSAYFSNLSLYVYPPYQPTELPPFHELSFDKNTNEDSEDRSQVTERIGLDRAKVAEAVRDQGVYELWSANSTVELLLVSGLILEAAWLAKNLGDWKNALLLSFASQVVTSRLSESETHQQNQRMFPQPPKEITTHAIAFSRLSPSFKQTISAAEERADSLAEEKPALHSSKGQRSIKHVVVDVGTEADDKLVKEVSRVFEAGLVANLDLVPLIFTGLVSQLKNMTSMFEWIVPEEFYLPFPPSFCPQPMNAKKETLSPLAEKEERLRSEVANIVQKIFLLLKASNCLVPCVRWYTEQLVSTSENWYNVIRTDADFPVPSSLTGYADRGFSFRDIEADKSSHVSPKKKGKRKPEAASSEKQRTTYHKPPSSIGVALSSFRDFCAIMWLLHARDKMSKSSRKFRELRSQSTGSEEEVTTIHSICWETLLWTTRLAPFSSLLGATDKIIDTLLTLLSELPPSTATAELTAQFFNNPDVVQTASGRAKLKRLMAQFRGVTVGEDNDTDRQDEPLSVFYRKKCMDWEEEMDEREKLFGKVCDQFFDIKEASGNKSADDEVGVIMHDGGGLAVGTALFETQPSYFQFLDTFFMITVSKTVMTYHSKATYPVPLLSSYNKQLLVSDTKSLSMLQQKTHNDTPARPIKGPSSLFRSQSFTDVRSSRPKPVTTTSTMGSETEIKRSSSLNDVASLGVHPGIRTLGSQLLELLPSLTWLSRWTMEGSSLPSSNFNRSAPGGTESLPVMRVNVSLPLLVNSLWCLQNVYWPWMLDTEVIVDIKVKRPKISPQKQPIRDVRERSPVSTDAATPPRPLRKVLSDSNLQRSENNSAKRNSIADEGRGLRGDYGYQSTPDMLKRSQSDLKTSTRREKTVSRREFPAQAQKEGIELSRPPRKDFQRIRNLDRIPKSNSEPNIPNIIIHSPTTDEEKDLSGAYKKRHSLRVNGKSDFPGSPTTYHSDPELTSSVKQVVTSTPAKSKRSRKSKRKEHKEEKMTNESDQPGNKRREEDLVGWKIPERDDIAQIHRPSLVAEEKSIPTHPMIRTAPSRQGKRKKKSSREQKEPQDIDGVVTKDFDGVITQELDDVVTKDVQPRITVDSNEKSQSSAMTVPVSQSQMELVLVVRPGVGSDAGDTVQAGMPVLRIPTMLGNVQSSELNIPTPSGNNGQTTRAETASQTDHKGMTSSGFQMPEHSGISAGQGHMHRESDQSIDNRVDVQIVAKTASVQTESGVESKPEGPLPLFPLLQQQQASILQNQLYYPTSNLQPPTSQYEDQNRASLPLLRFPFSDASCKLDLSKMRLLEIPKRGTDHSLLQLPESKPSTAESGIPDLSKIKLLEFQPKKELWKSTAEPKGHGTAPNNWALLRMPKNQASSNGVDLRKLKLLENPPTLREAWPLLEAPRKAETPKLIPLEKILAFEKDLREKLAPFSKSTRHWQEKENIQPNEENRLRQSQKIIEQENRRNTVSRQRRRQALEKQTRLRSSSPVFKSRPGGKLSRNKSIQGKVITVQPVKRERRVDKEPPKRQKPAKEPASKKPKSAKEQSVQKPISRKDSKKQVSLSESELELSEISDQAWDVSEEEKYFRAEKSPEPFSFREHGDQGNRGVKKGKERGEKESKPEGFGEEIPGPPSMRHMKERIGRKLHEVDQQMSAYRSGSPSWKSLFETARQGTGDERQGTKPYERRQPQRTIGIQVDEVRRSPQDDPMGFLHPGMLDRGATNILKVSSSSQTEQASAQLLPRRDLVTSGIQTDKGGVDSDHVTSHAPILPPDIFLNLQMPKPYQENQVGVDVIDRSRDLHPVDDDETVIDKPLSKRGIDKGREPGDVALAVSKVTGVSRGRQFLSVADIDHDQWLEVQSTPMTSANEIDPEKEGNREEIVDQRVELPSEKVSSENQSYQSEEEESNDKQENVKYTEGPDKLTVEIMDSTDDPVQRFYPSPFPAASRSSARAVSTQVLNERMKEMSERIEAMDQITQNMDREFKSSRVLLSAIQSIDEVLNPSSRASSAEVMSSRGSVGSRREKPRRWGDTAPWRRKINAAVGKPPTTMASHSEDVEDSIDVHADPVDKTEDVASEADIRDEKEDIEEKLSSGGDEQDDQEGLRQEEQGEDLIVASGESEEIASNREVDDESKLEQNFQPKEGASVEKSGVPSSTPRDETRKEKARPLSQLESLTLSQDKLKEIFQVKDATRSRRDPSPDARQHLKEWMNQKRSERKVEWRGRQEELRAQEYQPFLSPTQGSTSFKKIKLMDKERSAKRRKNEDQYKKQRIESASNLLSEMLAEPVPKPTDRKPNLRYAGSVNTRYSTSLAEKKKRTSDRYKNLPKAKSRGKRVRQDFVEKPVNKKENRVQEKQSLVDSPHPEEFSRKAQISVRSQYTSRRDFLQTSSPSASVQENLSDLLEGSIDVKSGRLVKENLPAEDDVWRSNSPTGAEFVTIQTYRSFAKNQPKRVKAREASRRKLPLEGIGGYGFSHQPRGTDHLGRTFSRTRQTDPLLPGVRTLAEIDRLIEDIPDDGSTMDHERLEGIESLLEGDDELRELLSDVNWRADAKPQRSDFARPTRGYSGIEKDNWRSSEYQIDTPRNTEPAVPTGGRTLSELDDDVSPWNTRESMRTSEDVAQLLAEVDEAVGNMSESSGSLRSHIDWEEVDKIMKET</sequence>
<proteinExistence type="predicted"/>
<feature type="compositionally biased region" description="Polar residues" evidence="1">
    <location>
        <begin position="2645"/>
        <end position="2656"/>
    </location>
</feature>
<keyword evidence="3" id="KW-1185">Reference proteome</keyword>
<feature type="region of interest" description="Disordered" evidence="1">
    <location>
        <begin position="3573"/>
        <end position="3604"/>
    </location>
</feature>
<dbReference type="InterPro" id="IPR028236">
    <property type="entry name" value="CPLANE1"/>
</dbReference>
<feature type="compositionally biased region" description="Basic and acidic residues" evidence="1">
    <location>
        <begin position="1359"/>
        <end position="1369"/>
    </location>
</feature>
<feature type="compositionally biased region" description="Polar residues" evidence="1">
    <location>
        <begin position="1653"/>
        <end position="1662"/>
    </location>
</feature>
<feature type="compositionally biased region" description="Basic and acidic residues" evidence="1">
    <location>
        <begin position="3149"/>
        <end position="3159"/>
    </location>
</feature>
<feature type="compositionally biased region" description="Basic and acidic residues" evidence="1">
    <location>
        <begin position="3327"/>
        <end position="3345"/>
    </location>
</feature>
<feature type="compositionally biased region" description="Basic and acidic residues" evidence="1">
    <location>
        <begin position="1834"/>
        <end position="1843"/>
    </location>
</feature>
<feature type="compositionally biased region" description="Basic residues" evidence="1">
    <location>
        <begin position="3306"/>
        <end position="3326"/>
    </location>
</feature>
<feature type="compositionally biased region" description="Basic and acidic residues" evidence="1">
    <location>
        <begin position="1854"/>
        <end position="1877"/>
    </location>
</feature>
<gene>
    <name evidence="2" type="ORF">PMEA_00015187</name>
</gene>
<comment type="caution">
    <text evidence="2">The sequence shown here is derived from an EMBL/GenBank/DDBJ whole genome shotgun (WGS) entry which is preliminary data.</text>
</comment>
<organism evidence="2 3">
    <name type="scientific">Pocillopora meandrina</name>
    <dbReference type="NCBI Taxonomy" id="46732"/>
    <lineage>
        <taxon>Eukaryota</taxon>
        <taxon>Metazoa</taxon>
        <taxon>Cnidaria</taxon>
        <taxon>Anthozoa</taxon>
        <taxon>Hexacorallia</taxon>
        <taxon>Scleractinia</taxon>
        <taxon>Astrocoeniina</taxon>
        <taxon>Pocilloporidae</taxon>
        <taxon>Pocillopora</taxon>
    </lineage>
</organism>
<feature type="compositionally biased region" description="Low complexity" evidence="1">
    <location>
        <begin position="2996"/>
        <end position="3012"/>
    </location>
</feature>
<feature type="region of interest" description="Disordered" evidence="1">
    <location>
        <begin position="1635"/>
        <end position="1684"/>
    </location>
</feature>
<feature type="compositionally biased region" description="Polar residues" evidence="1">
    <location>
        <begin position="1951"/>
        <end position="1974"/>
    </location>
</feature>
<dbReference type="EMBL" id="CALNXJ010000027">
    <property type="protein sequence ID" value="CAH3132775.1"/>
    <property type="molecule type" value="Genomic_DNA"/>
</dbReference>
<feature type="compositionally biased region" description="Polar residues" evidence="1">
    <location>
        <begin position="893"/>
        <end position="911"/>
    </location>
</feature>
<feature type="compositionally biased region" description="Basic and acidic residues" evidence="1">
    <location>
        <begin position="2431"/>
        <end position="2446"/>
    </location>
</feature>
<feature type="compositionally biased region" description="Basic and acidic residues" evidence="1">
    <location>
        <begin position="2576"/>
        <end position="2597"/>
    </location>
</feature>
<feature type="compositionally biased region" description="Basic and acidic residues" evidence="1">
    <location>
        <begin position="2055"/>
        <end position="2064"/>
    </location>
</feature>
<feature type="compositionally biased region" description="Basic and acidic residues" evidence="1">
    <location>
        <begin position="877"/>
        <end position="892"/>
    </location>
</feature>
<feature type="region of interest" description="Disordered" evidence="1">
    <location>
        <begin position="2849"/>
        <end position="2946"/>
    </location>
</feature>
<dbReference type="PANTHER" id="PTHR14492:SF4">
    <property type="entry name" value="CILIOGENESIS AND PLANAR POLARITY EFFECTOR 1"/>
    <property type="match status" value="1"/>
</dbReference>
<dbReference type="SUPFAM" id="SSF69322">
    <property type="entry name" value="Tricorn protease domain 2"/>
    <property type="match status" value="1"/>
</dbReference>
<evidence type="ECO:0000256" key="1">
    <source>
        <dbReference type="SAM" id="MobiDB-lite"/>
    </source>
</evidence>
<feature type="compositionally biased region" description="Basic and acidic residues" evidence="1">
    <location>
        <begin position="2900"/>
        <end position="2916"/>
    </location>
</feature>
<feature type="compositionally biased region" description="Basic and acidic residues" evidence="1">
    <location>
        <begin position="1884"/>
        <end position="1906"/>
    </location>
</feature>
<feature type="region of interest" description="Disordered" evidence="1">
    <location>
        <begin position="3457"/>
        <end position="3477"/>
    </location>
</feature>
<feature type="compositionally biased region" description="Basic and acidic residues" evidence="1">
    <location>
        <begin position="2667"/>
        <end position="2681"/>
    </location>
</feature>
<feature type="region of interest" description="Disordered" evidence="1">
    <location>
        <begin position="1346"/>
        <end position="1377"/>
    </location>
</feature>
<feature type="compositionally biased region" description="Basic and acidic residues" evidence="1">
    <location>
        <begin position="2607"/>
        <end position="2617"/>
    </location>
</feature>
<protein>
    <submittedName>
        <fullName evidence="2">Uncharacterized protein</fullName>
    </submittedName>
</protein>
<feature type="compositionally biased region" description="Low complexity" evidence="1">
    <location>
        <begin position="2936"/>
        <end position="2945"/>
    </location>
</feature>
<feature type="region of interest" description="Disordered" evidence="1">
    <location>
        <begin position="862"/>
        <end position="911"/>
    </location>
</feature>
<feature type="compositionally biased region" description="Basic and acidic residues" evidence="1">
    <location>
        <begin position="1987"/>
        <end position="2005"/>
    </location>
</feature>
<feature type="compositionally biased region" description="Polar residues" evidence="1">
    <location>
        <begin position="1818"/>
        <end position="1832"/>
    </location>
</feature>
<feature type="compositionally biased region" description="Basic and acidic residues" evidence="1">
    <location>
        <begin position="3013"/>
        <end position="3022"/>
    </location>
</feature>
<feature type="compositionally biased region" description="Polar residues" evidence="1">
    <location>
        <begin position="867"/>
        <end position="876"/>
    </location>
</feature>
<dbReference type="PANTHER" id="PTHR14492">
    <property type="entry name" value="JBTS17"/>
    <property type="match status" value="1"/>
</dbReference>
<feature type="compositionally biased region" description="Basic and acidic residues" evidence="1">
    <location>
        <begin position="3053"/>
        <end position="3083"/>
    </location>
</feature>
<evidence type="ECO:0000313" key="2">
    <source>
        <dbReference type="EMBL" id="CAH3132775.1"/>
    </source>
</evidence>
<feature type="region of interest" description="Disordered" evidence="1">
    <location>
        <begin position="2426"/>
        <end position="2629"/>
    </location>
</feature>
<feature type="compositionally biased region" description="Basic and acidic residues" evidence="1">
    <location>
        <begin position="2508"/>
        <end position="2530"/>
    </location>
</feature>
<feature type="region of interest" description="Disordered" evidence="1">
    <location>
        <begin position="731"/>
        <end position="750"/>
    </location>
</feature>
<accession>A0AAU9X134</accession>
<feature type="compositionally biased region" description="Polar residues" evidence="1">
    <location>
        <begin position="2153"/>
        <end position="2184"/>
    </location>
</feature>
<evidence type="ECO:0000313" key="3">
    <source>
        <dbReference type="Proteomes" id="UP001159428"/>
    </source>
</evidence>
<feature type="compositionally biased region" description="Polar residues" evidence="1">
    <location>
        <begin position="3365"/>
        <end position="3388"/>
    </location>
</feature>
<feature type="compositionally biased region" description="Basic and acidic residues" evidence="1">
    <location>
        <begin position="2863"/>
        <end position="2886"/>
    </location>
</feature>
<feature type="compositionally biased region" description="Polar residues" evidence="1">
    <location>
        <begin position="3294"/>
        <end position="3303"/>
    </location>
</feature>
<dbReference type="Pfam" id="PF15392">
    <property type="entry name" value="Joubert"/>
    <property type="match status" value="1"/>
</dbReference>